<dbReference type="Proteomes" id="UP001157502">
    <property type="component" value="Chromosome 16"/>
</dbReference>
<keyword evidence="2" id="KW-1185">Reference proteome</keyword>
<gene>
    <name evidence="1" type="ORF">DPEC_G00196950</name>
</gene>
<evidence type="ECO:0000313" key="2">
    <source>
        <dbReference type="Proteomes" id="UP001157502"/>
    </source>
</evidence>
<evidence type="ECO:0000313" key="1">
    <source>
        <dbReference type="EMBL" id="KAJ7999683.1"/>
    </source>
</evidence>
<proteinExistence type="predicted"/>
<reference evidence="1" key="1">
    <citation type="submission" date="2021-05" db="EMBL/GenBank/DDBJ databases">
        <authorList>
            <person name="Pan Q."/>
            <person name="Jouanno E."/>
            <person name="Zahm M."/>
            <person name="Klopp C."/>
            <person name="Cabau C."/>
            <person name="Louis A."/>
            <person name="Berthelot C."/>
            <person name="Parey E."/>
            <person name="Roest Crollius H."/>
            <person name="Montfort J."/>
            <person name="Robinson-Rechavi M."/>
            <person name="Bouchez O."/>
            <person name="Lampietro C."/>
            <person name="Lopez Roques C."/>
            <person name="Donnadieu C."/>
            <person name="Postlethwait J."/>
            <person name="Bobe J."/>
            <person name="Dillon D."/>
            <person name="Chandos A."/>
            <person name="von Hippel F."/>
            <person name="Guiguen Y."/>
        </authorList>
    </citation>
    <scope>NUCLEOTIDE SEQUENCE</scope>
    <source>
        <strain evidence="1">YG-Jan2019</strain>
    </source>
</reference>
<organism evidence="1 2">
    <name type="scientific">Dallia pectoralis</name>
    <name type="common">Alaska blackfish</name>
    <dbReference type="NCBI Taxonomy" id="75939"/>
    <lineage>
        <taxon>Eukaryota</taxon>
        <taxon>Metazoa</taxon>
        <taxon>Chordata</taxon>
        <taxon>Craniata</taxon>
        <taxon>Vertebrata</taxon>
        <taxon>Euteleostomi</taxon>
        <taxon>Actinopterygii</taxon>
        <taxon>Neopterygii</taxon>
        <taxon>Teleostei</taxon>
        <taxon>Protacanthopterygii</taxon>
        <taxon>Esociformes</taxon>
        <taxon>Umbridae</taxon>
        <taxon>Dallia</taxon>
    </lineage>
</organism>
<protein>
    <submittedName>
        <fullName evidence="1">Uncharacterized protein</fullName>
    </submittedName>
</protein>
<comment type="caution">
    <text evidence="1">The sequence shown here is derived from an EMBL/GenBank/DDBJ whole genome shotgun (WGS) entry which is preliminary data.</text>
</comment>
<name>A0ACC2G7F1_DALPE</name>
<sequence length="187" mass="21002">MDNACDYSLKAEDILRFPAINRGPLVNASKTATASKPLVLPSLVHLFQVSAEEKKDKLFLPRTTWQFISPLDPKQETIQPSRPKGKPTNNQSAYYRKIWAFRQECMKQEAPASGTRSQQDNTRPILFVNTGPLLGREAGQRNALPKHLVPKPPVGPRPKRNSRIAQVKLDLVGTKIGPMKKESEEYC</sequence>
<dbReference type="EMBL" id="CM055743">
    <property type="protein sequence ID" value="KAJ7999683.1"/>
    <property type="molecule type" value="Genomic_DNA"/>
</dbReference>
<accession>A0ACC2G7F1</accession>